<dbReference type="AlphaFoldDB" id="A0A1H2BQR3"/>
<protein>
    <submittedName>
        <fullName evidence="3">Alpha-N-acetylglucosaminidase (NAGLU) N-terminal domain-containing protein</fullName>
    </submittedName>
</protein>
<dbReference type="InterPro" id="IPR029018">
    <property type="entry name" value="Hex-like_dom2"/>
</dbReference>
<name>A0A1H2BQR3_MUCMA</name>
<feature type="domain" description="Alpha-N-acetylglucosaminidase N-terminal" evidence="2">
    <location>
        <begin position="33"/>
        <end position="112"/>
    </location>
</feature>
<keyword evidence="1" id="KW-0378">Hydrolase</keyword>
<dbReference type="STRING" id="652787.SAMN05216490_4278"/>
<evidence type="ECO:0000313" key="3">
    <source>
        <dbReference type="EMBL" id="SDT60513.1"/>
    </source>
</evidence>
<accession>A0A1H2BQR3</accession>
<evidence type="ECO:0000256" key="1">
    <source>
        <dbReference type="ARBA" id="ARBA00022801"/>
    </source>
</evidence>
<sequence length="117" mass="13042">MEKPGLMVMKKGVLLLLVFCFLVFTTNAQDFGGIQSLISRRLPGLKNKVVFEKIPGETKTDTAVYYTKDAKLFIKANTLNAASFALNDYLKKYCNSSFSHTGDNIHIPEILPQANKP</sequence>
<dbReference type="Gene3D" id="3.30.379.10">
    <property type="entry name" value="Chitobiase/beta-hexosaminidase domain 2-like"/>
    <property type="match status" value="1"/>
</dbReference>
<dbReference type="GO" id="GO:0016787">
    <property type="term" value="F:hydrolase activity"/>
    <property type="evidence" value="ECO:0007669"/>
    <property type="project" value="UniProtKB-KW"/>
</dbReference>
<proteinExistence type="predicted"/>
<dbReference type="Proteomes" id="UP000199679">
    <property type="component" value="Chromosome I"/>
</dbReference>
<organism evidence="3 4">
    <name type="scientific">Mucilaginibacter mallensis</name>
    <dbReference type="NCBI Taxonomy" id="652787"/>
    <lineage>
        <taxon>Bacteria</taxon>
        <taxon>Pseudomonadati</taxon>
        <taxon>Bacteroidota</taxon>
        <taxon>Sphingobacteriia</taxon>
        <taxon>Sphingobacteriales</taxon>
        <taxon>Sphingobacteriaceae</taxon>
        <taxon>Mucilaginibacter</taxon>
    </lineage>
</organism>
<dbReference type="InterPro" id="IPR024240">
    <property type="entry name" value="NAGLU_N"/>
</dbReference>
<dbReference type="GO" id="GO:0005975">
    <property type="term" value="P:carbohydrate metabolic process"/>
    <property type="evidence" value="ECO:0007669"/>
    <property type="project" value="UniProtKB-ARBA"/>
</dbReference>
<keyword evidence="4" id="KW-1185">Reference proteome</keyword>
<reference evidence="3 4" key="1">
    <citation type="submission" date="2016-10" db="EMBL/GenBank/DDBJ databases">
        <authorList>
            <person name="de Groot N.N."/>
        </authorList>
    </citation>
    <scope>NUCLEOTIDE SEQUENCE [LARGE SCALE GENOMIC DNA]</scope>
    <source>
        <strain evidence="3 4">MP1X4</strain>
    </source>
</reference>
<dbReference type="EMBL" id="LT629740">
    <property type="protein sequence ID" value="SDT60513.1"/>
    <property type="molecule type" value="Genomic_DNA"/>
</dbReference>
<dbReference type="Pfam" id="PF12971">
    <property type="entry name" value="NAGLU_N"/>
    <property type="match status" value="1"/>
</dbReference>
<evidence type="ECO:0000313" key="4">
    <source>
        <dbReference type="Proteomes" id="UP000199679"/>
    </source>
</evidence>
<dbReference type="RefSeq" id="WP_091377861.1">
    <property type="nucleotide sequence ID" value="NZ_LT629740.1"/>
</dbReference>
<gene>
    <name evidence="3" type="ORF">SAMN05216490_4278</name>
</gene>
<evidence type="ECO:0000259" key="2">
    <source>
        <dbReference type="Pfam" id="PF12971"/>
    </source>
</evidence>